<dbReference type="PROSITE" id="PS51257">
    <property type="entry name" value="PROKAR_LIPOPROTEIN"/>
    <property type="match status" value="1"/>
</dbReference>
<dbReference type="EMBL" id="JBEWZH010000007">
    <property type="protein sequence ID" value="MFL0162829.1"/>
    <property type="molecule type" value="Genomic_DNA"/>
</dbReference>
<keyword evidence="1" id="KW-0677">Repeat</keyword>
<protein>
    <recommendedName>
        <fullName evidence="5">Tetratricopeptide repeat protein</fullName>
    </recommendedName>
</protein>
<dbReference type="Proteomes" id="UP001623558">
    <property type="component" value="Unassembled WGS sequence"/>
</dbReference>
<dbReference type="PANTHER" id="PTHR44858">
    <property type="entry name" value="TETRATRICOPEPTIDE REPEAT PROTEIN 6"/>
    <property type="match status" value="1"/>
</dbReference>
<proteinExistence type="predicted"/>
<dbReference type="PANTHER" id="PTHR44858:SF1">
    <property type="entry name" value="UDP-N-ACETYLGLUCOSAMINE--PEPTIDE N-ACETYLGLUCOSAMINYLTRANSFERASE SPINDLY-RELATED"/>
    <property type="match status" value="1"/>
</dbReference>
<comment type="caution">
    <text evidence="3">The sequence shown here is derived from an EMBL/GenBank/DDBJ whole genome shotgun (WGS) entry which is preliminary data.</text>
</comment>
<gene>
    <name evidence="3" type="ORF">U0R11_10540</name>
</gene>
<keyword evidence="2" id="KW-0802">TPR repeat</keyword>
<organism evidence="3 4">
    <name type="scientific">Aquirufa salirivi</name>
    <dbReference type="NCBI Taxonomy" id="3104729"/>
    <lineage>
        <taxon>Bacteria</taxon>
        <taxon>Pseudomonadati</taxon>
        <taxon>Bacteroidota</taxon>
        <taxon>Cytophagia</taxon>
        <taxon>Cytophagales</taxon>
        <taxon>Flectobacillaceae</taxon>
        <taxon>Aquirufa</taxon>
    </lineage>
</organism>
<dbReference type="SUPFAM" id="SSF48452">
    <property type="entry name" value="TPR-like"/>
    <property type="match status" value="1"/>
</dbReference>
<accession>A0ABW8RVQ6</accession>
<evidence type="ECO:0000256" key="1">
    <source>
        <dbReference type="ARBA" id="ARBA00022737"/>
    </source>
</evidence>
<dbReference type="InterPro" id="IPR011990">
    <property type="entry name" value="TPR-like_helical_dom_sf"/>
</dbReference>
<dbReference type="RefSeq" id="WP_406751651.1">
    <property type="nucleotide sequence ID" value="NZ_JBEWZH010000007.1"/>
</dbReference>
<name>A0ABW8RVQ6_9BACT</name>
<dbReference type="InterPro" id="IPR050498">
    <property type="entry name" value="Ycf3"/>
</dbReference>
<sequence length="170" mass="19327">MRKYFSNCILIFFFATLYSCGSQVQYQTGITKFSNQDYLGANVEFSEALLKDKRNDEIYFARAASRSLAGYHSLAIADMNKAISLNDSRPDYYFFRGYFKSQLAYHKSAIKDYSICIIKAPWYVEVYRHRADSFIALGDLTEACLDLQEAIAAGDTSAITLQAKYCSLKP</sequence>
<evidence type="ECO:0000256" key="2">
    <source>
        <dbReference type="ARBA" id="ARBA00022803"/>
    </source>
</evidence>
<evidence type="ECO:0000313" key="3">
    <source>
        <dbReference type="EMBL" id="MFL0162829.1"/>
    </source>
</evidence>
<evidence type="ECO:0008006" key="5">
    <source>
        <dbReference type="Google" id="ProtNLM"/>
    </source>
</evidence>
<keyword evidence="4" id="KW-1185">Reference proteome</keyword>
<reference evidence="3 4" key="1">
    <citation type="submission" date="2024-07" db="EMBL/GenBank/DDBJ databases">
        <authorList>
            <person name="Pitt A."/>
            <person name="Hahn M.W."/>
        </authorList>
    </citation>
    <scope>NUCLEOTIDE SEQUENCE [LARGE SCALE GENOMIC DNA]</scope>
    <source>
        <strain evidence="3 4">1-SAACH-A3</strain>
    </source>
</reference>
<dbReference type="Gene3D" id="1.25.40.10">
    <property type="entry name" value="Tetratricopeptide repeat domain"/>
    <property type="match status" value="2"/>
</dbReference>
<evidence type="ECO:0000313" key="4">
    <source>
        <dbReference type="Proteomes" id="UP001623558"/>
    </source>
</evidence>